<dbReference type="AlphaFoldDB" id="A0AAW0B5Y8"/>
<comment type="caution">
    <text evidence="1">The sequence shown here is derived from an EMBL/GenBank/DDBJ whole genome shotgun (WGS) entry which is preliminary data.</text>
</comment>
<evidence type="ECO:0008006" key="3">
    <source>
        <dbReference type="Google" id="ProtNLM"/>
    </source>
</evidence>
<protein>
    <recommendedName>
        <fullName evidence="3">F-box domain-containing protein</fullName>
    </recommendedName>
</protein>
<proteinExistence type="predicted"/>
<accession>A0AAW0B5Y8</accession>
<sequence length="374" mass="42902">MPDPSLSVPELWEQIIGFVPTSSKCADLKAVALVCRSFTPPAQRGIFHTVSFVTGNRWLNGRQHDELAESARRFADIVESSPHLLSYVYHLRLHNAGPGCYHALAAIPWSHLRQLYVQYPLPPKAKADLTRLIGLPSLRELDIRTWGDHPIDILSLCSTSIEKLSIAPEYQSHPPEAPPRPSLRPKILELKLNGTTPFIGYVTELFDLTSLKTLEWWGTPCPDLDRFFLEYGQTVETLNLSDLSTWAAWDDFSLSHFPSVTSIRTLSKITKRHNKILDTLPLDNHVLHLSFYAERRTLNEEIQDIARDLEEIVLTRLMAVRSVEFTTRSDEFASEAMRSLFPTQRSLVDRHRELFPRLWERKLLSVYVEDLKLE</sequence>
<keyword evidence="2" id="KW-1185">Reference proteome</keyword>
<dbReference type="Proteomes" id="UP001362999">
    <property type="component" value="Unassembled WGS sequence"/>
</dbReference>
<organism evidence="1 2">
    <name type="scientific">Favolaschia claudopus</name>
    <dbReference type="NCBI Taxonomy" id="2862362"/>
    <lineage>
        <taxon>Eukaryota</taxon>
        <taxon>Fungi</taxon>
        <taxon>Dikarya</taxon>
        <taxon>Basidiomycota</taxon>
        <taxon>Agaricomycotina</taxon>
        <taxon>Agaricomycetes</taxon>
        <taxon>Agaricomycetidae</taxon>
        <taxon>Agaricales</taxon>
        <taxon>Marasmiineae</taxon>
        <taxon>Mycenaceae</taxon>
        <taxon>Favolaschia</taxon>
    </lineage>
</organism>
<name>A0AAW0B5Y8_9AGAR</name>
<evidence type="ECO:0000313" key="2">
    <source>
        <dbReference type="Proteomes" id="UP001362999"/>
    </source>
</evidence>
<gene>
    <name evidence="1" type="ORF">R3P38DRAFT_2972672</name>
</gene>
<reference evidence="1 2" key="1">
    <citation type="journal article" date="2024" name="J Genomics">
        <title>Draft genome sequencing and assembly of Favolaschia claudopus CIRM-BRFM 2984 isolated from oak limbs.</title>
        <authorList>
            <person name="Navarro D."/>
            <person name="Drula E."/>
            <person name="Chaduli D."/>
            <person name="Cazenave R."/>
            <person name="Ahrendt S."/>
            <person name="Wang J."/>
            <person name="Lipzen A."/>
            <person name="Daum C."/>
            <person name="Barry K."/>
            <person name="Grigoriev I.V."/>
            <person name="Favel A."/>
            <person name="Rosso M.N."/>
            <person name="Martin F."/>
        </authorList>
    </citation>
    <scope>NUCLEOTIDE SEQUENCE [LARGE SCALE GENOMIC DNA]</scope>
    <source>
        <strain evidence="1 2">CIRM-BRFM 2984</strain>
    </source>
</reference>
<dbReference type="EMBL" id="JAWWNJ010000042">
    <property type="protein sequence ID" value="KAK7020067.1"/>
    <property type="molecule type" value="Genomic_DNA"/>
</dbReference>
<evidence type="ECO:0000313" key="1">
    <source>
        <dbReference type="EMBL" id="KAK7020067.1"/>
    </source>
</evidence>
<dbReference type="SUPFAM" id="SSF52058">
    <property type="entry name" value="L domain-like"/>
    <property type="match status" value="1"/>
</dbReference>